<organism evidence="2 3">
    <name type="scientific">Sistotremastrum suecicum HHB10207 ss-3</name>
    <dbReference type="NCBI Taxonomy" id="1314776"/>
    <lineage>
        <taxon>Eukaryota</taxon>
        <taxon>Fungi</taxon>
        <taxon>Dikarya</taxon>
        <taxon>Basidiomycota</taxon>
        <taxon>Agaricomycotina</taxon>
        <taxon>Agaricomycetes</taxon>
        <taxon>Sistotremastrales</taxon>
        <taxon>Sistotremastraceae</taxon>
        <taxon>Sistotremastrum</taxon>
    </lineage>
</organism>
<reference evidence="2 3" key="1">
    <citation type="journal article" date="2016" name="Mol. Biol. Evol.">
        <title>Comparative Genomics of Early-Diverging Mushroom-Forming Fungi Provides Insights into the Origins of Lignocellulose Decay Capabilities.</title>
        <authorList>
            <person name="Nagy L.G."/>
            <person name="Riley R."/>
            <person name="Tritt A."/>
            <person name="Adam C."/>
            <person name="Daum C."/>
            <person name="Floudas D."/>
            <person name="Sun H."/>
            <person name="Yadav J.S."/>
            <person name="Pangilinan J."/>
            <person name="Larsson K.H."/>
            <person name="Matsuura K."/>
            <person name="Barry K."/>
            <person name="Labutti K."/>
            <person name="Kuo R."/>
            <person name="Ohm R.A."/>
            <person name="Bhattacharya S.S."/>
            <person name="Shirouzu T."/>
            <person name="Yoshinaga Y."/>
            <person name="Martin F.M."/>
            <person name="Grigoriev I.V."/>
            <person name="Hibbett D.S."/>
        </authorList>
    </citation>
    <scope>NUCLEOTIDE SEQUENCE [LARGE SCALE GENOMIC DNA]</scope>
    <source>
        <strain evidence="2 3">HHB10207 ss-3</strain>
    </source>
</reference>
<dbReference type="Proteomes" id="UP000076798">
    <property type="component" value="Unassembled WGS sequence"/>
</dbReference>
<feature type="coiled-coil region" evidence="1">
    <location>
        <begin position="358"/>
        <end position="385"/>
    </location>
</feature>
<keyword evidence="1" id="KW-0175">Coiled coil</keyword>
<sequence length="535" mass="60775">MNLGKFISSSRSRVGRPFTASIPTSIFFTISLRPNLFSIIQALWDSLGQSVVAAGPTETISSQMSGSSPASILFDNTARISSRPIKSPFQIETREYLHQDPQHVTDIATLISEDVLEKCSEATQNAVRASKSFDEVYNKIRLIDRSRHDESFAEPWDVLRKRYYSLLAQSRERATNIAWGMKGYLIALQQEIRSKTLVSLVQSEDANIEQALNDVEDVISFVDGCSRNAAEIADDFHELMVDVQGFQVKMNAFGREYLAQLNHRRQADWSMIENRKQQVVQLNSQIGSLQNIPKVLKLDLQQLLSLSQKVTRRSRFLRAYNVRGATLNNVRTPDLKRLSLLDLQERQILIEEQNTAKAQDIDELYDALETAVRQEQEDLKSLAETQVQNIVDALHFFEITWNTMAYEIRLIGNDIKFGTNRMRGQKENGRRLDRPRLKRLIDEGSTIAALINTMEDYARGIVISRSDSVNPVTAPSSPRLRKAATLPISGAEREPNSEFSIYQFPTASLQDLPVKTSLFDWGKIRDTFFSLPSFF</sequence>
<protein>
    <submittedName>
        <fullName evidence="2">Uncharacterized protein</fullName>
    </submittedName>
</protein>
<gene>
    <name evidence="2" type="ORF">SISSUDRAFT_1034358</name>
</gene>
<name>A0A166C5L1_9AGAM</name>
<accession>A0A166C5L1</accession>
<dbReference type="AlphaFoldDB" id="A0A166C5L1"/>
<proteinExistence type="predicted"/>
<evidence type="ECO:0000256" key="1">
    <source>
        <dbReference type="SAM" id="Coils"/>
    </source>
</evidence>
<dbReference type="EMBL" id="KV428091">
    <property type="protein sequence ID" value="KZT37102.1"/>
    <property type="molecule type" value="Genomic_DNA"/>
</dbReference>
<keyword evidence="3" id="KW-1185">Reference proteome</keyword>
<evidence type="ECO:0000313" key="2">
    <source>
        <dbReference type="EMBL" id="KZT37102.1"/>
    </source>
</evidence>
<evidence type="ECO:0000313" key="3">
    <source>
        <dbReference type="Proteomes" id="UP000076798"/>
    </source>
</evidence>